<protein>
    <recommendedName>
        <fullName evidence="7">PDZ domain-containing protein</fullName>
    </recommendedName>
</protein>
<reference evidence="9" key="1">
    <citation type="submission" date="2017-09" db="EMBL/GenBank/DDBJ databases">
        <title>Depth-based differentiation of microbial function through sediment-hosted aquifers and enrichment of novel symbionts in the deep terrestrial subsurface.</title>
        <authorList>
            <person name="Probst A.J."/>
            <person name="Ladd B."/>
            <person name="Jarett J.K."/>
            <person name="Geller-Mcgrath D.E."/>
            <person name="Sieber C.M.K."/>
            <person name="Emerson J.B."/>
            <person name="Anantharaman K."/>
            <person name="Thomas B.C."/>
            <person name="Malmstrom R."/>
            <person name="Stieglmeier M."/>
            <person name="Klingl A."/>
            <person name="Woyke T."/>
            <person name="Ryan C.M."/>
            <person name="Banfield J.F."/>
        </authorList>
    </citation>
    <scope>NUCLEOTIDE SEQUENCE [LARGE SCALE GENOMIC DNA]</scope>
</reference>
<dbReference type="InterPro" id="IPR029045">
    <property type="entry name" value="ClpP/crotonase-like_dom_sf"/>
</dbReference>
<dbReference type="Gene3D" id="3.90.226.10">
    <property type="entry name" value="2-enoyl-CoA Hydratase, Chain A, domain 1"/>
    <property type="match status" value="1"/>
</dbReference>
<name>A0A2H0X7T8_UNCKA</name>
<keyword evidence="3 5" id="KW-0378">Hydrolase</keyword>
<dbReference type="SUPFAM" id="SSF50156">
    <property type="entry name" value="PDZ domain-like"/>
    <property type="match status" value="1"/>
</dbReference>
<dbReference type="SUPFAM" id="SSF52096">
    <property type="entry name" value="ClpP/crotonase"/>
    <property type="match status" value="1"/>
</dbReference>
<evidence type="ECO:0000313" key="9">
    <source>
        <dbReference type="Proteomes" id="UP000231414"/>
    </source>
</evidence>
<dbReference type="PANTHER" id="PTHR32060:SF30">
    <property type="entry name" value="CARBOXY-TERMINAL PROCESSING PROTEASE CTPA"/>
    <property type="match status" value="1"/>
</dbReference>
<dbReference type="PANTHER" id="PTHR32060">
    <property type="entry name" value="TAIL-SPECIFIC PROTEASE"/>
    <property type="match status" value="1"/>
</dbReference>
<dbReference type="InterPro" id="IPR036034">
    <property type="entry name" value="PDZ_sf"/>
</dbReference>
<evidence type="ECO:0000256" key="5">
    <source>
        <dbReference type="RuleBase" id="RU004404"/>
    </source>
</evidence>
<gene>
    <name evidence="8" type="ORF">COT52_00945</name>
</gene>
<dbReference type="SMART" id="SM00245">
    <property type="entry name" value="TSPc"/>
    <property type="match status" value="1"/>
</dbReference>
<dbReference type="SMART" id="SM00228">
    <property type="entry name" value="PDZ"/>
    <property type="match status" value="1"/>
</dbReference>
<keyword evidence="2 5" id="KW-0645">Protease</keyword>
<dbReference type="GO" id="GO:0007165">
    <property type="term" value="P:signal transduction"/>
    <property type="evidence" value="ECO:0007669"/>
    <property type="project" value="TreeGrafter"/>
</dbReference>
<organism evidence="8 9">
    <name type="scientific">candidate division WWE3 bacterium CG08_land_8_20_14_0_20_43_13</name>
    <dbReference type="NCBI Taxonomy" id="1975087"/>
    <lineage>
        <taxon>Bacteria</taxon>
        <taxon>Katanobacteria</taxon>
    </lineage>
</organism>
<dbReference type="Pfam" id="PF03572">
    <property type="entry name" value="Peptidase_S41"/>
    <property type="match status" value="1"/>
</dbReference>
<evidence type="ECO:0000259" key="7">
    <source>
        <dbReference type="PROSITE" id="PS50106"/>
    </source>
</evidence>
<proteinExistence type="inferred from homology"/>
<keyword evidence="4 5" id="KW-0720">Serine protease</keyword>
<evidence type="ECO:0000256" key="3">
    <source>
        <dbReference type="ARBA" id="ARBA00022801"/>
    </source>
</evidence>
<dbReference type="PROSITE" id="PS50106">
    <property type="entry name" value="PDZ"/>
    <property type="match status" value="1"/>
</dbReference>
<evidence type="ECO:0000256" key="6">
    <source>
        <dbReference type="SAM" id="Phobius"/>
    </source>
</evidence>
<dbReference type="Pfam" id="PF17820">
    <property type="entry name" value="PDZ_6"/>
    <property type="match status" value="1"/>
</dbReference>
<dbReference type="GO" id="GO:0008236">
    <property type="term" value="F:serine-type peptidase activity"/>
    <property type="evidence" value="ECO:0007669"/>
    <property type="project" value="UniProtKB-KW"/>
</dbReference>
<dbReference type="InterPro" id="IPR005151">
    <property type="entry name" value="Tail-specific_protease"/>
</dbReference>
<dbReference type="InterPro" id="IPR001478">
    <property type="entry name" value="PDZ"/>
</dbReference>
<accession>A0A2H0X7T8</accession>
<keyword evidence="6" id="KW-0812">Transmembrane</keyword>
<dbReference type="Gene3D" id="2.30.42.10">
    <property type="match status" value="1"/>
</dbReference>
<dbReference type="Pfam" id="PF22694">
    <property type="entry name" value="CtpB_N-like"/>
    <property type="match status" value="1"/>
</dbReference>
<dbReference type="InterPro" id="IPR004447">
    <property type="entry name" value="Peptidase_S41A"/>
</dbReference>
<keyword evidence="6" id="KW-1133">Transmembrane helix</keyword>
<dbReference type="FunFam" id="2.30.42.10:FF:000063">
    <property type="entry name" value="Peptidase, S41 family"/>
    <property type="match status" value="1"/>
</dbReference>
<dbReference type="InterPro" id="IPR055210">
    <property type="entry name" value="CtpA/B_N"/>
</dbReference>
<dbReference type="Gene3D" id="3.30.750.44">
    <property type="match status" value="1"/>
</dbReference>
<dbReference type="Proteomes" id="UP000231414">
    <property type="component" value="Unassembled WGS sequence"/>
</dbReference>
<feature type="domain" description="PDZ" evidence="7">
    <location>
        <begin position="117"/>
        <end position="185"/>
    </location>
</feature>
<dbReference type="GO" id="GO:0004175">
    <property type="term" value="F:endopeptidase activity"/>
    <property type="evidence" value="ECO:0007669"/>
    <property type="project" value="TreeGrafter"/>
</dbReference>
<dbReference type="NCBIfam" id="TIGR00225">
    <property type="entry name" value="prc"/>
    <property type="match status" value="1"/>
</dbReference>
<dbReference type="AlphaFoldDB" id="A0A2H0X7T8"/>
<sequence>MSYPNEHEQARGFITKIANWFLIALTFFAVGWYMGKRGYEPRLNLGGGAPLKIVNTTPPGKEAAPADFGLFWQVWDKVTSSYLFRPVEGKNLVDGAIKGMVAGVGDDYTVFLTAEEKAALDDSLSGRYQGIGIELAMKDNQLIVIAPLEGSPAKLAGVLAGDKILAVDGKPTVGLSITEAVSLIRGQSGTYVNLTLQYKDSASRQLNIPRGNIDVPSVTWDLKEDRIVYARISRFGADTPKEWQEFIAQLKRIGLVPKTMILDLRSNPGGYMQAAISLASTFIKKGVVVTEDRGGGITQDFKTSGEEPYFSGTKIIIIIDQGSASSSEILAVDLQYYLKAVLVGEKSFGKGTIQEALDLPEGTGLNITVARWLTPEGKCVTGEGLSPDYPVIREENEVSEGRDSQLEKAVELANSYNN</sequence>
<evidence type="ECO:0000256" key="4">
    <source>
        <dbReference type="ARBA" id="ARBA00022825"/>
    </source>
</evidence>
<evidence type="ECO:0000313" key="8">
    <source>
        <dbReference type="EMBL" id="PIS20986.1"/>
    </source>
</evidence>
<dbReference type="CDD" id="cd06782">
    <property type="entry name" value="cpPDZ_CPP-like"/>
    <property type="match status" value="1"/>
</dbReference>
<dbReference type="InterPro" id="IPR041489">
    <property type="entry name" value="PDZ_6"/>
</dbReference>
<feature type="transmembrane region" description="Helical" evidence="6">
    <location>
        <begin position="17"/>
        <end position="35"/>
    </location>
</feature>
<comment type="similarity">
    <text evidence="1 5">Belongs to the peptidase S41A family.</text>
</comment>
<evidence type="ECO:0000256" key="2">
    <source>
        <dbReference type="ARBA" id="ARBA00022670"/>
    </source>
</evidence>
<dbReference type="CDD" id="cd07560">
    <property type="entry name" value="Peptidase_S41_CPP"/>
    <property type="match status" value="1"/>
</dbReference>
<comment type="caution">
    <text evidence="8">The sequence shown here is derived from an EMBL/GenBank/DDBJ whole genome shotgun (WGS) entry which is preliminary data.</text>
</comment>
<evidence type="ECO:0000256" key="1">
    <source>
        <dbReference type="ARBA" id="ARBA00009179"/>
    </source>
</evidence>
<dbReference type="GO" id="GO:0006508">
    <property type="term" value="P:proteolysis"/>
    <property type="evidence" value="ECO:0007669"/>
    <property type="project" value="UniProtKB-KW"/>
</dbReference>
<dbReference type="EMBL" id="PEYW01000010">
    <property type="protein sequence ID" value="PIS20986.1"/>
    <property type="molecule type" value="Genomic_DNA"/>
</dbReference>
<keyword evidence="6" id="KW-0472">Membrane</keyword>
<dbReference type="GO" id="GO:0030288">
    <property type="term" value="C:outer membrane-bounded periplasmic space"/>
    <property type="evidence" value="ECO:0007669"/>
    <property type="project" value="TreeGrafter"/>
</dbReference>